<reference evidence="2" key="1">
    <citation type="journal article" date="2021" name="bioRxiv">
        <title>Whole Genome Assembly and Annotation of Northern Wild Rice, Zizania palustris L., Supports a Whole Genome Duplication in the Zizania Genus.</title>
        <authorList>
            <person name="Haas M."/>
            <person name="Kono T."/>
            <person name="Macchietto M."/>
            <person name="Millas R."/>
            <person name="McGilp L."/>
            <person name="Shao M."/>
            <person name="Duquette J."/>
            <person name="Hirsch C.N."/>
            <person name="Kimball J."/>
        </authorList>
    </citation>
    <scope>NUCLEOTIDE SEQUENCE</scope>
    <source>
        <tissue evidence="2">Fresh leaf tissue</tissue>
    </source>
</reference>
<feature type="compositionally biased region" description="Pro residues" evidence="1">
    <location>
        <begin position="63"/>
        <end position="74"/>
    </location>
</feature>
<evidence type="ECO:0000313" key="2">
    <source>
        <dbReference type="EMBL" id="KAG8042915.1"/>
    </source>
</evidence>
<dbReference type="EMBL" id="JAAALK010001410">
    <property type="protein sequence ID" value="KAG8042915.1"/>
    <property type="molecule type" value="Genomic_DNA"/>
</dbReference>
<feature type="compositionally biased region" description="Low complexity" evidence="1">
    <location>
        <begin position="53"/>
        <end position="62"/>
    </location>
</feature>
<keyword evidence="3" id="KW-1185">Reference proteome</keyword>
<feature type="compositionally biased region" description="Pro residues" evidence="1">
    <location>
        <begin position="33"/>
        <end position="52"/>
    </location>
</feature>
<feature type="compositionally biased region" description="Pro residues" evidence="1">
    <location>
        <begin position="86"/>
        <end position="97"/>
    </location>
</feature>
<reference evidence="2" key="2">
    <citation type="submission" date="2021-02" db="EMBL/GenBank/DDBJ databases">
        <authorList>
            <person name="Kimball J.A."/>
            <person name="Haas M.W."/>
            <person name="Macchietto M."/>
            <person name="Kono T."/>
            <person name="Duquette J."/>
            <person name="Shao M."/>
        </authorList>
    </citation>
    <scope>NUCLEOTIDE SEQUENCE</scope>
    <source>
        <tissue evidence="2">Fresh leaf tissue</tissue>
    </source>
</reference>
<sequence length="179" mass="18816">MSFPSLFFPARIPGLHPAASAHLRRLHGLCRLRPPPPPPPASPASIPPPPPTSAASPASCRLRPPPRPPPPPPTSAASTASRRLRPPPWAPPPPRPPAASARLPGLHPAASAHLRRLRSPPRPPAASAASARLQDLNNAIPHRSVIQALADKFTASAARAGKVTVYMDQFTSSILVIKI</sequence>
<accession>A0A8J5UZ82</accession>
<gene>
    <name evidence="2" type="ORF">GUJ93_ZPchr0465g6474</name>
</gene>
<proteinExistence type="predicted"/>
<name>A0A8J5UZ82_ZIZPA</name>
<dbReference type="AlphaFoldDB" id="A0A8J5UZ82"/>
<comment type="caution">
    <text evidence="2">The sequence shown here is derived from an EMBL/GenBank/DDBJ whole genome shotgun (WGS) entry which is preliminary data.</text>
</comment>
<protein>
    <submittedName>
        <fullName evidence="2">Uncharacterized protein</fullName>
    </submittedName>
</protein>
<dbReference type="Proteomes" id="UP000729402">
    <property type="component" value="Unassembled WGS sequence"/>
</dbReference>
<evidence type="ECO:0000313" key="3">
    <source>
        <dbReference type="Proteomes" id="UP000729402"/>
    </source>
</evidence>
<evidence type="ECO:0000256" key="1">
    <source>
        <dbReference type="SAM" id="MobiDB-lite"/>
    </source>
</evidence>
<feature type="region of interest" description="Disordered" evidence="1">
    <location>
        <begin position="29"/>
        <end position="129"/>
    </location>
</feature>
<organism evidence="2 3">
    <name type="scientific">Zizania palustris</name>
    <name type="common">Northern wild rice</name>
    <dbReference type="NCBI Taxonomy" id="103762"/>
    <lineage>
        <taxon>Eukaryota</taxon>
        <taxon>Viridiplantae</taxon>
        <taxon>Streptophyta</taxon>
        <taxon>Embryophyta</taxon>
        <taxon>Tracheophyta</taxon>
        <taxon>Spermatophyta</taxon>
        <taxon>Magnoliopsida</taxon>
        <taxon>Liliopsida</taxon>
        <taxon>Poales</taxon>
        <taxon>Poaceae</taxon>
        <taxon>BOP clade</taxon>
        <taxon>Oryzoideae</taxon>
        <taxon>Oryzeae</taxon>
        <taxon>Zizaniinae</taxon>
        <taxon>Zizania</taxon>
    </lineage>
</organism>